<evidence type="ECO:0000259" key="11">
    <source>
        <dbReference type="Pfam" id="PF21088"/>
    </source>
</evidence>
<feature type="signal peptide" evidence="8">
    <location>
        <begin position="1"/>
        <end position="24"/>
    </location>
</feature>
<protein>
    <submittedName>
        <fullName evidence="12">Mechanosensitive ion channel family protein</fullName>
    </submittedName>
</protein>
<keyword evidence="3" id="KW-1003">Cell membrane</keyword>
<dbReference type="GO" id="GO:0008381">
    <property type="term" value="F:mechanosensitive monoatomic ion channel activity"/>
    <property type="evidence" value="ECO:0007669"/>
    <property type="project" value="InterPro"/>
</dbReference>
<dbReference type="InterPro" id="IPR049278">
    <property type="entry name" value="MS_channel_C"/>
</dbReference>
<dbReference type="Gene3D" id="3.30.70.100">
    <property type="match status" value="1"/>
</dbReference>
<dbReference type="InterPro" id="IPR006685">
    <property type="entry name" value="MscS_channel_2nd"/>
</dbReference>
<dbReference type="Pfam" id="PF21088">
    <property type="entry name" value="MS_channel_1st"/>
    <property type="match status" value="1"/>
</dbReference>
<keyword evidence="6 7" id="KW-0472">Membrane</keyword>
<comment type="similarity">
    <text evidence="2">Belongs to the MscS (TC 1.A.23) family.</text>
</comment>
<feature type="chain" id="PRO_5035264849" evidence="8">
    <location>
        <begin position="25"/>
        <end position="764"/>
    </location>
</feature>
<dbReference type="Pfam" id="PF00924">
    <property type="entry name" value="MS_channel_2nd"/>
    <property type="match status" value="1"/>
</dbReference>
<dbReference type="PANTHER" id="PTHR30460">
    <property type="entry name" value="MODERATE CONDUCTANCE MECHANOSENSITIVE CHANNEL YBIO"/>
    <property type="match status" value="1"/>
</dbReference>
<gene>
    <name evidence="12" type="ORF">JF290_01940</name>
</gene>
<accession>A0A8J7LUW7</accession>
<evidence type="ECO:0000256" key="2">
    <source>
        <dbReference type="ARBA" id="ARBA00008017"/>
    </source>
</evidence>
<evidence type="ECO:0000259" key="10">
    <source>
        <dbReference type="Pfam" id="PF21082"/>
    </source>
</evidence>
<evidence type="ECO:0000259" key="9">
    <source>
        <dbReference type="Pfam" id="PF00924"/>
    </source>
</evidence>
<evidence type="ECO:0000256" key="5">
    <source>
        <dbReference type="ARBA" id="ARBA00022989"/>
    </source>
</evidence>
<evidence type="ECO:0000256" key="4">
    <source>
        <dbReference type="ARBA" id="ARBA00022692"/>
    </source>
</evidence>
<dbReference type="Gene3D" id="1.10.287.1260">
    <property type="match status" value="1"/>
</dbReference>
<dbReference type="RefSeq" id="WP_199023039.1">
    <property type="nucleotide sequence ID" value="NZ_JAELVR010000001.1"/>
</dbReference>
<feature type="domain" description="Mechanosensitive ion channel transmembrane helices 2/3" evidence="11">
    <location>
        <begin position="516"/>
        <end position="553"/>
    </location>
</feature>
<dbReference type="Pfam" id="PF21082">
    <property type="entry name" value="MS_channel_3rd"/>
    <property type="match status" value="1"/>
</dbReference>
<dbReference type="SUPFAM" id="SSF82861">
    <property type="entry name" value="Mechanosensitive channel protein MscS (YggB), transmembrane region"/>
    <property type="match status" value="1"/>
</dbReference>
<organism evidence="12 13">
    <name type="scientific">Sedimentitalea arenosa</name>
    <dbReference type="NCBI Taxonomy" id="2798803"/>
    <lineage>
        <taxon>Bacteria</taxon>
        <taxon>Pseudomonadati</taxon>
        <taxon>Pseudomonadota</taxon>
        <taxon>Alphaproteobacteria</taxon>
        <taxon>Rhodobacterales</taxon>
        <taxon>Paracoccaceae</taxon>
        <taxon>Sedimentitalea</taxon>
    </lineage>
</organism>
<dbReference type="PANTHER" id="PTHR30460:SF0">
    <property type="entry name" value="MODERATE CONDUCTANCE MECHANOSENSITIVE CHANNEL YBIO"/>
    <property type="match status" value="1"/>
</dbReference>
<keyword evidence="13" id="KW-1185">Reference proteome</keyword>
<dbReference type="InterPro" id="IPR010920">
    <property type="entry name" value="LSM_dom_sf"/>
</dbReference>
<comment type="caution">
    <text evidence="12">The sequence shown here is derived from an EMBL/GenBank/DDBJ whole genome shotgun (WGS) entry which is preliminary data.</text>
</comment>
<sequence>MIHLIRAALTATLLLLIVLGPVSAQGQASTSPDAAAQETTLPDPLTPEAVREMVARMSDDQVRGMLLDRLDAVAQEESQDTPAATGQTLFATLHSWWTAFYTNVLDAVVKLPHLVSEEGKVIAGFVASFGGAAGVMTLLGLIALTVGIAYVVEQVAERLTKAWRKNADPTETATLRESVTFLFRRFMREIFGLIIFYFAARIVGRLIMTPEQLVFAAPLMTYLIWWPRLAAAVSRFILAPKQSSMRLVNVNDQTARFLMRHQVGLVILAGLTIFMVDFNLTQRGSLSEIRLGFWLDSAVYLYVIFIAWKARDGLSDMMRGTDPDRTEFDEWVARGYPYFAVGVAAAMWVIVTTMTGLGKTAQILLGAHYVTMFWLLAAPALDTVIRGLVRHLVPPMIGEGPVAERAYVSTKRSYIRIGRVIMSGIVLILIARSWDISIADFSAARQGFGTDLIEFLMTLAVGYIVYEVVSLWINRQLAKEQTSAAPLDEESASDGGGAGGSRLATVLPLLRVTAQIAIVVIFSLLAIGTLGIDITPLLAGAGILGLAIGFGAQKLVADVVSGIFFLIDDAFRVGEYVEVDGTMGTVEKISIRSMQLRHHLGLVHTLPYGEIPKITNFSRDWVIMKLKFTVPFDVDPEKVRKIFKKIGQQMLEDERFKDDFLEPFKSQGVSAIDDVGITIRGKFMAKPGTQFMIRKEIYNRVQEAFEANGIEFARREVRVAIPGLEHAEDLSEADKEAIGAAASGVVQAQIENDQKGGGQKQDDR</sequence>
<comment type="subcellular location">
    <subcellularLocation>
        <location evidence="1">Cell membrane</location>
        <topology evidence="1">Multi-pass membrane protein</topology>
    </subcellularLocation>
</comment>
<feature type="transmembrane region" description="Helical" evidence="7">
    <location>
        <begin position="214"/>
        <end position="238"/>
    </location>
</feature>
<dbReference type="GO" id="GO:0005886">
    <property type="term" value="C:plasma membrane"/>
    <property type="evidence" value="ECO:0007669"/>
    <property type="project" value="UniProtKB-SubCell"/>
</dbReference>
<feature type="transmembrane region" description="Helical" evidence="7">
    <location>
        <begin position="452"/>
        <end position="473"/>
    </location>
</feature>
<keyword evidence="4 7" id="KW-0812">Transmembrane</keyword>
<dbReference type="SUPFAM" id="SSF82689">
    <property type="entry name" value="Mechanosensitive channel protein MscS (YggB), C-terminal domain"/>
    <property type="match status" value="1"/>
</dbReference>
<feature type="transmembrane region" description="Helical" evidence="7">
    <location>
        <begin position="190"/>
        <end position="208"/>
    </location>
</feature>
<reference evidence="12" key="1">
    <citation type="submission" date="2020-12" db="EMBL/GenBank/DDBJ databases">
        <title>Sedimentitalea sp. nov., isolated from sand in Incheon.</title>
        <authorList>
            <person name="Kim W."/>
        </authorList>
    </citation>
    <scope>NUCLEOTIDE SEQUENCE</scope>
    <source>
        <strain evidence="12">CAU 1593</strain>
    </source>
</reference>
<dbReference type="Gene3D" id="2.30.30.60">
    <property type="match status" value="1"/>
</dbReference>
<evidence type="ECO:0000256" key="3">
    <source>
        <dbReference type="ARBA" id="ARBA00022475"/>
    </source>
</evidence>
<dbReference type="InterPro" id="IPR011066">
    <property type="entry name" value="MscS_channel_C_sf"/>
</dbReference>
<proteinExistence type="inferred from homology"/>
<evidence type="ECO:0000313" key="12">
    <source>
        <dbReference type="EMBL" id="MBJ6370275.1"/>
    </source>
</evidence>
<feature type="transmembrane region" description="Helical" evidence="7">
    <location>
        <begin position="331"/>
        <end position="351"/>
    </location>
</feature>
<feature type="domain" description="Mechanosensitive ion channel MscS C-terminal" evidence="10">
    <location>
        <begin position="625"/>
        <end position="712"/>
    </location>
</feature>
<evidence type="ECO:0000256" key="8">
    <source>
        <dbReference type="SAM" id="SignalP"/>
    </source>
</evidence>
<feature type="transmembrane region" description="Helical" evidence="7">
    <location>
        <begin position="414"/>
        <end position="432"/>
    </location>
</feature>
<keyword evidence="5 7" id="KW-1133">Transmembrane helix</keyword>
<evidence type="ECO:0000313" key="13">
    <source>
        <dbReference type="Proteomes" id="UP000619079"/>
    </source>
</evidence>
<feature type="transmembrane region" description="Helical" evidence="7">
    <location>
        <begin position="363"/>
        <end position="381"/>
    </location>
</feature>
<feature type="transmembrane region" description="Helical" evidence="7">
    <location>
        <begin position="291"/>
        <end position="310"/>
    </location>
</feature>
<evidence type="ECO:0000256" key="1">
    <source>
        <dbReference type="ARBA" id="ARBA00004651"/>
    </source>
</evidence>
<name>A0A8J7LUW7_9RHOB</name>
<feature type="domain" description="Mechanosensitive ion channel MscS" evidence="9">
    <location>
        <begin position="555"/>
        <end position="619"/>
    </location>
</feature>
<dbReference type="InterPro" id="IPR011014">
    <property type="entry name" value="MscS_channel_TM-2"/>
</dbReference>
<dbReference type="Proteomes" id="UP000619079">
    <property type="component" value="Unassembled WGS sequence"/>
</dbReference>
<evidence type="ECO:0000256" key="6">
    <source>
        <dbReference type="ARBA" id="ARBA00023136"/>
    </source>
</evidence>
<evidence type="ECO:0000256" key="7">
    <source>
        <dbReference type="SAM" id="Phobius"/>
    </source>
</evidence>
<dbReference type="InterPro" id="IPR045276">
    <property type="entry name" value="YbiO_bact"/>
</dbReference>
<dbReference type="InterPro" id="IPR049142">
    <property type="entry name" value="MS_channel_1st"/>
</dbReference>
<feature type="transmembrane region" description="Helical" evidence="7">
    <location>
        <begin position="512"/>
        <end position="532"/>
    </location>
</feature>
<dbReference type="SUPFAM" id="SSF50182">
    <property type="entry name" value="Sm-like ribonucleoproteins"/>
    <property type="match status" value="1"/>
</dbReference>
<dbReference type="EMBL" id="JAELVR010000001">
    <property type="protein sequence ID" value="MBJ6370275.1"/>
    <property type="molecule type" value="Genomic_DNA"/>
</dbReference>
<feature type="transmembrane region" description="Helical" evidence="7">
    <location>
        <begin position="258"/>
        <end position="276"/>
    </location>
</feature>
<dbReference type="InterPro" id="IPR023408">
    <property type="entry name" value="MscS_beta-dom_sf"/>
</dbReference>
<dbReference type="AlphaFoldDB" id="A0A8J7LUW7"/>
<feature type="transmembrane region" description="Helical" evidence="7">
    <location>
        <begin position="121"/>
        <end position="152"/>
    </location>
</feature>
<keyword evidence="8" id="KW-0732">Signal</keyword>